<accession>A0A6P2D017</accession>
<evidence type="ECO:0000313" key="2">
    <source>
        <dbReference type="EMBL" id="VTR93404.1"/>
    </source>
</evidence>
<feature type="compositionally biased region" description="Low complexity" evidence="1">
    <location>
        <begin position="80"/>
        <end position="90"/>
    </location>
</feature>
<keyword evidence="3" id="KW-1185">Reference proteome</keyword>
<evidence type="ECO:0000256" key="1">
    <source>
        <dbReference type="SAM" id="MobiDB-lite"/>
    </source>
</evidence>
<feature type="region of interest" description="Disordered" evidence="1">
    <location>
        <begin position="74"/>
        <end position="97"/>
    </location>
</feature>
<dbReference type="AlphaFoldDB" id="A0A6P2D017"/>
<organism evidence="2 3">
    <name type="scientific">Gemmata massiliana</name>
    <dbReference type="NCBI Taxonomy" id="1210884"/>
    <lineage>
        <taxon>Bacteria</taxon>
        <taxon>Pseudomonadati</taxon>
        <taxon>Planctomycetota</taxon>
        <taxon>Planctomycetia</taxon>
        <taxon>Gemmatales</taxon>
        <taxon>Gemmataceae</taxon>
        <taxon>Gemmata</taxon>
    </lineage>
</organism>
<proteinExistence type="predicted"/>
<name>A0A6P2D017_9BACT</name>
<reference evidence="2 3" key="1">
    <citation type="submission" date="2019-05" db="EMBL/GenBank/DDBJ databases">
        <authorList>
            <consortium name="Science for Life Laboratories"/>
        </authorList>
    </citation>
    <scope>NUCLEOTIDE SEQUENCE [LARGE SCALE GENOMIC DNA]</scope>
    <source>
        <strain evidence="2">Soil9</strain>
    </source>
</reference>
<protein>
    <submittedName>
        <fullName evidence="2">Uncharacterized protein</fullName>
    </submittedName>
</protein>
<sequence>MPYWTAPLLRMAFFTTSAKGRFVPAPIMSSVVRSILSDDLDLPADEVIRKARIRGVTAPEKSIRDTVYGIRSELKKKSAKSSPSKPVVAPTTRTPEPAPVAIPEVVVAPVPSPSPSPSVPDLSSVLANVARVNTVIGECGGAETARQVVEAIRACGSVDAFLQNLDLIATIRGGTSA</sequence>
<dbReference type="EMBL" id="LR593886">
    <property type="protein sequence ID" value="VTR93404.1"/>
    <property type="molecule type" value="Genomic_DNA"/>
</dbReference>
<dbReference type="KEGG" id="gms:SOIL9_43100"/>
<evidence type="ECO:0000313" key="3">
    <source>
        <dbReference type="Proteomes" id="UP000464178"/>
    </source>
</evidence>
<gene>
    <name evidence="2" type="ORF">SOIL9_43100</name>
</gene>
<dbReference type="Proteomes" id="UP000464178">
    <property type="component" value="Chromosome"/>
</dbReference>